<evidence type="ECO:0000313" key="1">
    <source>
        <dbReference type="EMBL" id="MCM8568543.1"/>
    </source>
</evidence>
<organism evidence="1 2">
    <name type="scientific">Gramella jeungdoensis</name>
    <dbReference type="NCBI Taxonomy" id="708091"/>
    <lineage>
        <taxon>Bacteria</taxon>
        <taxon>Pseudomonadati</taxon>
        <taxon>Bacteroidota</taxon>
        <taxon>Flavobacteriia</taxon>
        <taxon>Flavobacteriales</taxon>
        <taxon>Flavobacteriaceae</taxon>
        <taxon>Christiangramia</taxon>
    </lineage>
</organism>
<dbReference type="InterPro" id="IPR023393">
    <property type="entry name" value="START-like_dom_sf"/>
</dbReference>
<protein>
    <submittedName>
        <fullName evidence="1">SRPBCC domain-containing protein</fullName>
    </submittedName>
</protein>
<name>A0ABT0YZH1_9FLAO</name>
<gene>
    <name evidence="1" type="ORF">NE848_04085</name>
</gene>
<dbReference type="EMBL" id="JAMSCK010000001">
    <property type="protein sequence ID" value="MCM8568543.1"/>
    <property type="molecule type" value="Genomic_DNA"/>
</dbReference>
<dbReference type="Gene3D" id="3.30.530.20">
    <property type="match status" value="1"/>
</dbReference>
<dbReference type="RefSeq" id="WP_252110936.1">
    <property type="nucleotide sequence ID" value="NZ_JAMSCK010000001.1"/>
</dbReference>
<dbReference type="SUPFAM" id="SSF55961">
    <property type="entry name" value="Bet v1-like"/>
    <property type="match status" value="1"/>
</dbReference>
<comment type="caution">
    <text evidence="1">The sequence shown here is derived from an EMBL/GenBank/DDBJ whole genome shotgun (WGS) entry which is preliminary data.</text>
</comment>
<reference evidence="1" key="1">
    <citation type="submission" date="2022-06" db="EMBL/GenBank/DDBJ databases">
        <title>Gramella sediminis sp. nov., isolated from deep-sea sediment of the Indian Ocean.</title>
        <authorList>
            <person name="Yang L."/>
        </authorList>
    </citation>
    <scope>NUCLEOTIDE SEQUENCE</scope>
    <source>
        <strain evidence="1">HMD3159</strain>
    </source>
</reference>
<dbReference type="Proteomes" id="UP001155077">
    <property type="component" value="Unassembled WGS sequence"/>
</dbReference>
<accession>A0ABT0YZH1</accession>
<sequence length="152" mass="17405">MKKLQFRKDINASAEKVYNTMLGIEDIETYQQWTSEFNPTSTYEGSWEKGAKIYFIGTDENGKRGGMVSEIADNIPFRFVSIRHYGILDGEKEITKGAEVDKWAGGLENYSFEENNGVTTVTIEVDAMEDYIDFFNKTFPKALDKLKEIVEK</sequence>
<keyword evidence="2" id="KW-1185">Reference proteome</keyword>
<proteinExistence type="predicted"/>
<evidence type="ECO:0000313" key="2">
    <source>
        <dbReference type="Proteomes" id="UP001155077"/>
    </source>
</evidence>